<dbReference type="GO" id="GO:0051213">
    <property type="term" value="F:dioxygenase activity"/>
    <property type="evidence" value="ECO:0007669"/>
    <property type="project" value="UniProtKB-KW"/>
</dbReference>
<gene>
    <name evidence="2" type="ORF">SAMN04489713_104492</name>
</gene>
<dbReference type="STRING" id="1993.SAMN04489713_104492"/>
<keyword evidence="2" id="KW-0560">Oxidoreductase</keyword>
<keyword evidence="2" id="KW-0223">Dioxygenase</keyword>
<feature type="domain" description="VOC" evidence="1">
    <location>
        <begin position="4"/>
        <end position="121"/>
    </location>
</feature>
<evidence type="ECO:0000313" key="2">
    <source>
        <dbReference type="EMBL" id="SFO20333.1"/>
    </source>
</evidence>
<dbReference type="Proteomes" id="UP000183413">
    <property type="component" value="Unassembled WGS sequence"/>
</dbReference>
<keyword evidence="3" id="KW-1185">Reference proteome</keyword>
<dbReference type="PROSITE" id="PS51819">
    <property type="entry name" value="VOC"/>
    <property type="match status" value="1"/>
</dbReference>
<dbReference type="RefSeq" id="WP_021596861.1">
    <property type="nucleotide sequence ID" value="NZ_FOVH01000004.1"/>
</dbReference>
<dbReference type="Pfam" id="PF00903">
    <property type="entry name" value="Glyoxalase"/>
    <property type="match status" value="1"/>
</dbReference>
<protein>
    <submittedName>
        <fullName evidence="2">Predicted dioxygenase of extradiol dioxygenase family</fullName>
    </submittedName>
</protein>
<organism evidence="2 3">
    <name type="scientific">Actinomadura madurae</name>
    <dbReference type="NCBI Taxonomy" id="1993"/>
    <lineage>
        <taxon>Bacteria</taxon>
        <taxon>Bacillati</taxon>
        <taxon>Actinomycetota</taxon>
        <taxon>Actinomycetes</taxon>
        <taxon>Streptosporangiales</taxon>
        <taxon>Thermomonosporaceae</taxon>
        <taxon>Actinomadura</taxon>
    </lineage>
</organism>
<evidence type="ECO:0000259" key="1">
    <source>
        <dbReference type="PROSITE" id="PS51819"/>
    </source>
</evidence>
<dbReference type="Gene3D" id="3.10.180.10">
    <property type="entry name" value="2,3-Dihydroxybiphenyl 1,2-Dioxygenase, domain 1"/>
    <property type="match status" value="1"/>
</dbReference>
<dbReference type="CDD" id="cd08351">
    <property type="entry name" value="ChaP_like"/>
    <property type="match status" value="1"/>
</dbReference>
<dbReference type="SUPFAM" id="SSF54593">
    <property type="entry name" value="Glyoxalase/Bleomycin resistance protein/Dihydroxybiphenyl dioxygenase"/>
    <property type="match status" value="1"/>
</dbReference>
<dbReference type="InterPro" id="IPR029068">
    <property type="entry name" value="Glyas_Bleomycin-R_OHBP_Dase"/>
</dbReference>
<evidence type="ECO:0000313" key="3">
    <source>
        <dbReference type="Proteomes" id="UP000183413"/>
    </source>
</evidence>
<dbReference type="AlphaFoldDB" id="A0A1I5F9J6"/>
<proteinExistence type="predicted"/>
<reference evidence="2 3" key="1">
    <citation type="submission" date="2016-10" db="EMBL/GenBank/DDBJ databases">
        <authorList>
            <person name="de Groot N.N."/>
        </authorList>
    </citation>
    <scope>NUCLEOTIDE SEQUENCE [LARGE SCALE GENOMIC DNA]</scope>
    <source>
        <strain evidence="2 3">DSM 43067</strain>
    </source>
</reference>
<accession>A0A1I5F9J6</accession>
<dbReference type="InterPro" id="IPR004360">
    <property type="entry name" value="Glyas_Fos-R_dOase_dom"/>
</dbReference>
<dbReference type="OrthoDB" id="9810341at2"/>
<dbReference type="InterPro" id="IPR037523">
    <property type="entry name" value="VOC_core"/>
</dbReference>
<name>A0A1I5F9J6_9ACTN</name>
<dbReference type="InParanoid" id="A0A1I5F9J6"/>
<sequence length="126" mass="13967">MAVELNHTIVHVTDKAASARFYAEMLGVDPPAPFGHFLTVALSNNVTLDFLDARSVPAPQHYAFLVSEDDFDAIYGRIRERGLAHYADPMRSRSGEINRHDGGRGVYWDDPDGHLLEIITRPYGGG</sequence>
<dbReference type="eggNOG" id="COG0346">
    <property type="taxonomic scope" value="Bacteria"/>
</dbReference>
<dbReference type="EMBL" id="FOVH01000004">
    <property type="protein sequence ID" value="SFO20333.1"/>
    <property type="molecule type" value="Genomic_DNA"/>
</dbReference>